<dbReference type="GeneID" id="18819362"/>
<dbReference type="Proteomes" id="UP000008064">
    <property type="component" value="Unassembled WGS sequence"/>
</dbReference>
<dbReference type="OrthoDB" id="440781at2759"/>
<feature type="region of interest" description="Disordered" evidence="1">
    <location>
        <begin position="208"/>
        <end position="255"/>
    </location>
</feature>
<protein>
    <recommendedName>
        <fullName evidence="2">UBX domain-containing protein</fullName>
    </recommendedName>
</protein>
<accession>F8NXD5</accession>
<proteinExistence type="predicted"/>
<gene>
    <name evidence="3" type="ORF">SERLADRAFT_468167</name>
</gene>
<dbReference type="KEGG" id="sla:SERLADRAFT_468167"/>
<dbReference type="InterPro" id="IPR029071">
    <property type="entry name" value="Ubiquitin-like_domsf"/>
</dbReference>
<dbReference type="GO" id="GO:0005737">
    <property type="term" value="C:cytoplasm"/>
    <property type="evidence" value="ECO:0007669"/>
    <property type="project" value="TreeGrafter"/>
</dbReference>
<organism>
    <name type="scientific">Serpula lacrymans var. lacrymans (strain S7.9)</name>
    <name type="common">Dry rot fungus</name>
    <dbReference type="NCBI Taxonomy" id="578457"/>
    <lineage>
        <taxon>Eukaryota</taxon>
        <taxon>Fungi</taxon>
        <taxon>Dikarya</taxon>
        <taxon>Basidiomycota</taxon>
        <taxon>Agaricomycotina</taxon>
        <taxon>Agaricomycetes</taxon>
        <taxon>Agaricomycetidae</taxon>
        <taxon>Boletales</taxon>
        <taxon>Coniophorineae</taxon>
        <taxon>Serpulaceae</taxon>
        <taxon>Serpula</taxon>
    </lineage>
</organism>
<dbReference type="EMBL" id="GL945434">
    <property type="protein sequence ID" value="EGO24607.1"/>
    <property type="molecule type" value="Genomic_DNA"/>
</dbReference>
<dbReference type="AlphaFoldDB" id="F8NXD5"/>
<dbReference type="InterPro" id="IPR001012">
    <property type="entry name" value="UBX_dom"/>
</dbReference>
<evidence type="ECO:0000313" key="3">
    <source>
        <dbReference type="EMBL" id="EGO24607.1"/>
    </source>
</evidence>
<reference evidence="3" key="1">
    <citation type="submission" date="2011-04" db="EMBL/GenBank/DDBJ databases">
        <title>Evolution of plant cell wall degrading machinery underlies the functional diversity of forest fungi.</title>
        <authorList>
            <consortium name="US DOE Joint Genome Institute (JGI-PGF)"/>
            <person name="Eastwood D.C."/>
            <person name="Floudas D."/>
            <person name="Binder M."/>
            <person name="Majcherczyk A."/>
            <person name="Schneider P."/>
            <person name="Aerts A."/>
            <person name="Asiegbu F.O."/>
            <person name="Baker S.E."/>
            <person name="Barry K."/>
            <person name="Bendiksby M."/>
            <person name="Blumentritt M."/>
            <person name="Coutinho P.M."/>
            <person name="Cullen D."/>
            <person name="Cullen D."/>
            <person name="Gathman A."/>
            <person name="Goodell B."/>
            <person name="Henrissat B."/>
            <person name="Ihrmark K."/>
            <person name="Kauserud H."/>
            <person name="Kohler A."/>
            <person name="LaButti K."/>
            <person name="Lapidus A."/>
            <person name="Lavin J.L."/>
            <person name="Lee Y.-H."/>
            <person name="Lindquist E."/>
            <person name="Lilly W."/>
            <person name="Lucas S."/>
            <person name="Morin E."/>
            <person name="Murat C."/>
            <person name="Oguiza J.A."/>
            <person name="Park J."/>
            <person name="Pisabarro A.G."/>
            <person name="Riley R."/>
            <person name="Rosling A."/>
            <person name="Salamov A."/>
            <person name="Schmidt O."/>
            <person name="Schmutz J."/>
            <person name="Skrede I."/>
            <person name="Stenlid J."/>
            <person name="Wiebenga A."/>
            <person name="Xie X."/>
            <person name="Kues U."/>
            <person name="Hibbett D.S."/>
            <person name="Hoffmeister D."/>
            <person name="Hogberg N."/>
            <person name="Martin F."/>
            <person name="Grigoriev I.V."/>
            <person name="Watkinson S.C."/>
        </authorList>
    </citation>
    <scope>NUCLEOTIDE SEQUENCE</scope>
    <source>
        <strain evidence="3">S7.9</strain>
    </source>
</reference>
<dbReference type="PANTHER" id="PTHR46467">
    <property type="entry name" value="TETHER CONTAINING UBX DOMAIN FOR GLUT4"/>
    <property type="match status" value="1"/>
</dbReference>
<dbReference type="Gene3D" id="3.10.20.90">
    <property type="entry name" value="Phosphatidylinositol 3-kinase Catalytic Subunit, Chain A, domain 1"/>
    <property type="match status" value="1"/>
</dbReference>
<dbReference type="GO" id="GO:0006886">
    <property type="term" value="P:intracellular protein transport"/>
    <property type="evidence" value="ECO:0007669"/>
    <property type="project" value="TreeGrafter"/>
</dbReference>
<dbReference type="RefSeq" id="XP_007318626.1">
    <property type="nucleotide sequence ID" value="XM_007318564.1"/>
</dbReference>
<evidence type="ECO:0000256" key="1">
    <source>
        <dbReference type="SAM" id="MobiDB-lite"/>
    </source>
</evidence>
<dbReference type="GO" id="GO:0012506">
    <property type="term" value="C:vesicle membrane"/>
    <property type="evidence" value="ECO:0007669"/>
    <property type="project" value="TreeGrafter"/>
</dbReference>
<dbReference type="HOGENOM" id="CLU_072390_0_0_1"/>
<dbReference type="PROSITE" id="PS50033">
    <property type="entry name" value="UBX"/>
    <property type="match status" value="1"/>
</dbReference>
<dbReference type="SMART" id="SM00166">
    <property type="entry name" value="UBX"/>
    <property type="match status" value="1"/>
</dbReference>
<evidence type="ECO:0000259" key="2">
    <source>
        <dbReference type="PROSITE" id="PS50033"/>
    </source>
</evidence>
<feature type="non-terminal residue" evidence="3">
    <location>
        <position position="255"/>
    </location>
</feature>
<name>F8NXD5_SERL9</name>
<dbReference type="Pfam" id="PF00789">
    <property type="entry name" value="UBX"/>
    <property type="match status" value="1"/>
</dbReference>
<feature type="domain" description="UBX" evidence="2">
    <location>
        <begin position="107"/>
        <end position="190"/>
    </location>
</feature>
<dbReference type="SUPFAM" id="SSF54236">
    <property type="entry name" value="Ubiquitin-like"/>
    <property type="match status" value="1"/>
</dbReference>
<dbReference type="PANTHER" id="PTHR46467:SF1">
    <property type="entry name" value="TETHER CONTAINING UBX DOMAIN FOR GLUT4"/>
    <property type="match status" value="1"/>
</dbReference>
<sequence>MTENALPGASLLQDQTTTISAADEIPQFKVYRPTTALQATRMFHINVISAILKRLACQDDLPDSYFTPTAADLKAAQATLSGRTQSLVNAPLQIRSVREATEKAKRDKWPNTTIRIRFTDRTQLEKVFLSTEKIRSVYAFVRSSLRDNVKPIKFVLYQTPPKQDFKVSDPKVRDLTLAELHLAPSSVLLLRFEDESLNRSDFPAPLSPSIVAQAMDLPPPPSFDHPDQSQPPSAPSTPPASKLEKKIPKWLKAGL</sequence>
<dbReference type="GO" id="GO:0005634">
    <property type="term" value="C:nucleus"/>
    <property type="evidence" value="ECO:0007669"/>
    <property type="project" value="TreeGrafter"/>
</dbReference>